<sequence length="445" mass="52566">MSCCNISKKSDLVKELELLKKKFDVVELEVLDDYQLLTFKNKVNKPNIDWVVWLQVKVRRGHKRNYTNRTDADMLKGICKSILDWVDALLDFNTPIHGEQLSLFDEEKSIELEKLPPVPRGGEDNQWAANTKKREGVRKRNLMKQYSFFELCDLTHSWYIHKEISYFRFLPKSNQDMIELVKESIVKGTSTQEKHGRFDDYWWDNDCDYIKKGDSLSDLELINRVRSLARLYLVPYKRNFYIDTDLSYSHWEMSERTDYVFWFDGRKIHASDHTVNENMPYYDLFDFEFISWLREYFNISPKESISDEDVMKMTFVNYFSALLKSAKDFNLKETILQSKDWKQLRTVVNALIKKESDPRNGGSGGPCRDGFICGYSRFDKGRVDVIQRFTDRARLNRDIGDQAPDHESDTYTLCDVSGDDIYVKAFELFKIETKKQTTMFDFMAA</sequence>
<dbReference type="AlphaFoldDB" id="A0A2A4T932"/>
<proteinExistence type="predicted"/>
<evidence type="ECO:0000313" key="2">
    <source>
        <dbReference type="Proteomes" id="UP000218113"/>
    </source>
</evidence>
<dbReference type="EMBL" id="NVSR01000007">
    <property type="protein sequence ID" value="PCI30140.1"/>
    <property type="molecule type" value="Genomic_DNA"/>
</dbReference>
<organism evidence="1 2">
    <name type="scientific">SAR324 cluster bacterium</name>
    <dbReference type="NCBI Taxonomy" id="2024889"/>
    <lineage>
        <taxon>Bacteria</taxon>
        <taxon>Deltaproteobacteria</taxon>
        <taxon>SAR324 cluster</taxon>
    </lineage>
</organism>
<protein>
    <submittedName>
        <fullName evidence="1">Uncharacterized protein</fullName>
    </submittedName>
</protein>
<accession>A0A2A4T932</accession>
<reference evidence="2" key="1">
    <citation type="submission" date="2017-08" db="EMBL/GenBank/DDBJ databases">
        <title>A dynamic microbial community with high functional redundancy inhabits the cold, oxic subseafloor aquifer.</title>
        <authorList>
            <person name="Tully B.J."/>
            <person name="Wheat C.G."/>
            <person name="Glazer B.T."/>
            <person name="Huber J.A."/>
        </authorList>
    </citation>
    <scope>NUCLEOTIDE SEQUENCE [LARGE SCALE GENOMIC DNA]</scope>
</reference>
<gene>
    <name evidence="1" type="ORF">COB67_02320</name>
</gene>
<evidence type="ECO:0000313" key="1">
    <source>
        <dbReference type="EMBL" id="PCI30140.1"/>
    </source>
</evidence>
<name>A0A2A4T932_9DELT</name>
<comment type="caution">
    <text evidence="1">The sequence shown here is derived from an EMBL/GenBank/DDBJ whole genome shotgun (WGS) entry which is preliminary data.</text>
</comment>
<dbReference type="Proteomes" id="UP000218113">
    <property type="component" value="Unassembled WGS sequence"/>
</dbReference>